<evidence type="ECO:0000313" key="1">
    <source>
        <dbReference type="EMBL" id="KZV46304.1"/>
    </source>
</evidence>
<accession>A0A2Z7CNW4</accession>
<keyword evidence="2" id="KW-1185">Reference proteome</keyword>
<organism evidence="1 2">
    <name type="scientific">Dorcoceras hygrometricum</name>
    <dbReference type="NCBI Taxonomy" id="472368"/>
    <lineage>
        <taxon>Eukaryota</taxon>
        <taxon>Viridiplantae</taxon>
        <taxon>Streptophyta</taxon>
        <taxon>Embryophyta</taxon>
        <taxon>Tracheophyta</taxon>
        <taxon>Spermatophyta</taxon>
        <taxon>Magnoliopsida</taxon>
        <taxon>eudicotyledons</taxon>
        <taxon>Gunneridae</taxon>
        <taxon>Pentapetalae</taxon>
        <taxon>asterids</taxon>
        <taxon>lamiids</taxon>
        <taxon>Lamiales</taxon>
        <taxon>Gesneriaceae</taxon>
        <taxon>Didymocarpoideae</taxon>
        <taxon>Trichosporeae</taxon>
        <taxon>Loxocarpinae</taxon>
        <taxon>Dorcoceras</taxon>
    </lineage>
</organism>
<protein>
    <submittedName>
        <fullName evidence="1">Lipase, GDSL domain containing protein</fullName>
    </submittedName>
</protein>
<evidence type="ECO:0000313" key="2">
    <source>
        <dbReference type="Proteomes" id="UP000250235"/>
    </source>
</evidence>
<proteinExistence type="predicted"/>
<sequence>MGFFGIVNCTSGPDLKYEYSYTSIFHLGLAARDTPDAPHNRLGTRGPSNSPKFPTCFTKIGRHTRIFLYCDLVFSHPSPDLSIGGASSDTFPTPSDQLFVVADTKEKANQSPSCPT</sequence>
<dbReference type="Proteomes" id="UP000250235">
    <property type="component" value="Unassembled WGS sequence"/>
</dbReference>
<gene>
    <name evidence="1" type="ORF">F511_22210</name>
</gene>
<name>A0A2Z7CNW4_9LAMI</name>
<dbReference type="EMBL" id="KQ995682">
    <property type="protein sequence ID" value="KZV46304.1"/>
    <property type="molecule type" value="Genomic_DNA"/>
</dbReference>
<dbReference type="AlphaFoldDB" id="A0A2Z7CNW4"/>
<reference evidence="1 2" key="1">
    <citation type="journal article" date="2015" name="Proc. Natl. Acad. Sci. U.S.A.">
        <title>The resurrection genome of Boea hygrometrica: A blueprint for survival of dehydration.</title>
        <authorList>
            <person name="Xiao L."/>
            <person name="Yang G."/>
            <person name="Zhang L."/>
            <person name="Yang X."/>
            <person name="Zhao S."/>
            <person name="Ji Z."/>
            <person name="Zhou Q."/>
            <person name="Hu M."/>
            <person name="Wang Y."/>
            <person name="Chen M."/>
            <person name="Xu Y."/>
            <person name="Jin H."/>
            <person name="Xiao X."/>
            <person name="Hu G."/>
            <person name="Bao F."/>
            <person name="Hu Y."/>
            <person name="Wan P."/>
            <person name="Li L."/>
            <person name="Deng X."/>
            <person name="Kuang T."/>
            <person name="Xiang C."/>
            <person name="Zhu J.K."/>
            <person name="Oliver M.J."/>
            <person name="He Y."/>
        </authorList>
    </citation>
    <scope>NUCLEOTIDE SEQUENCE [LARGE SCALE GENOMIC DNA]</scope>
    <source>
        <strain evidence="2">cv. XS01</strain>
    </source>
</reference>